<protein>
    <submittedName>
        <fullName evidence="1">Unannotated protein</fullName>
    </submittedName>
</protein>
<name>A0A6J7M270_9ZZZZ</name>
<gene>
    <name evidence="1" type="ORF">UFOPK3927_00331</name>
</gene>
<dbReference type="AlphaFoldDB" id="A0A6J7M270"/>
<accession>A0A6J7M270</accession>
<proteinExistence type="predicted"/>
<evidence type="ECO:0000313" key="1">
    <source>
        <dbReference type="EMBL" id="CAB4974268.1"/>
    </source>
</evidence>
<organism evidence="1">
    <name type="scientific">freshwater metagenome</name>
    <dbReference type="NCBI Taxonomy" id="449393"/>
    <lineage>
        <taxon>unclassified sequences</taxon>
        <taxon>metagenomes</taxon>
        <taxon>ecological metagenomes</taxon>
    </lineage>
</organism>
<reference evidence="1" key="1">
    <citation type="submission" date="2020-05" db="EMBL/GenBank/DDBJ databases">
        <authorList>
            <person name="Chiriac C."/>
            <person name="Salcher M."/>
            <person name="Ghai R."/>
            <person name="Kavagutti S V."/>
        </authorList>
    </citation>
    <scope>NUCLEOTIDE SEQUENCE</scope>
</reference>
<dbReference type="EMBL" id="CAFBOK010000023">
    <property type="protein sequence ID" value="CAB4974268.1"/>
    <property type="molecule type" value="Genomic_DNA"/>
</dbReference>
<sequence length="164" mass="18185">MVHLFTINPLLLMNRRFRSIRPPIRPLVTPRNNAMFLVASPAIPMSWTRGQPLRSLPRSPPVGAKTMTCSIAPSQWTCAHKRTKSSARGCSQQPFVHISSTTQFRGETPAFRDGCSTPIARRCRSRRATSSLLFTCSSNTAPMPFAIGQQAHVLAPTPRSTKDR</sequence>